<sequence length="697" mass="75805">MKPARAKPGACAGLLQRAAALLATGQTAEAAQLLAQAVQQFPAEPEPWLRLGNLLAGASHWERAERCYAARCRLKPPAAPAFYNWGVSLSELGRHAEAVAAYQRALALRPADAPTHHALALAQAALRDFPAALAALDQALALAPAEFAYRIEHARTRVRMGQWAAALDELALLPEQPVVLNLRGIVLRQLQRPAEALACYDRALDLQPGLTEALNNRGNLRLVQRQFSAALQDLDQALARQPEGDWLPGLRLYAAMHLYQWDGFDDQLTRVRQGVEQGRRVIQPLALQCLVDDPALQQQAARIWAQHSFPAQPQAALPSPPPGERLRLAYLSRDFRSHPVAFLMAEVIELHDRSRFEVMALSYGPAPADPMQQRLREAFDRFIEVEALSDAQVAEAARALGVDVLVDLTGLTDGARTGILAWRPAPVQMLYLGTLGTAGSQVFDYLLADATTVPSETRAAYDEAIACLPSYQPNDRQRPRPPARPGRAALGLPVQGFVFCCFNNPCKITPSQFATWAAILRAVPESVLWLLDEDPQAAAQLRRHAESAGLAPQRLVLAPRMPREAYLAALAEADLFLDTLPYNAGTTASDALWMGLPVLTLPGQGFQSRVAASLLRAVGLPELIARDEADYVCRAVQFATDAGLRAAVQQTLAAREHSALFDTPSITRHLEAAYLHAHQRRLAGEAPADFSVSGGQG</sequence>
<name>A0A254ND05_9BURK</name>
<dbReference type="RefSeq" id="WP_088482041.1">
    <property type="nucleotide sequence ID" value="NZ_NISI01000001.1"/>
</dbReference>
<dbReference type="InterPro" id="IPR011990">
    <property type="entry name" value="TPR-like_helical_dom_sf"/>
</dbReference>
<evidence type="ECO:0000256" key="5">
    <source>
        <dbReference type="ARBA" id="ARBA00022679"/>
    </source>
</evidence>
<feature type="domain" description="O-GlcNAc transferase C-terminal" evidence="9">
    <location>
        <begin position="486"/>
        <end position="668"/>
    </location>
</feature>
<evidence type="ECO:0000256" key="1">
    <source>
        <dbReference type="ARBA" id="ARBA00004922"/>
    </source>
</evidence>
<dbReference type="Gene3D" id="1.25.40.10">
    <property type="entry name" value="Tetratricopeptide repeat domain"/>
    <property type="match status" value="2"/>
</dbReference>
<comment type="similarity">
    <text evidence="2">Belongs to the glycosyltransferase 41 family. O-GlcNAc transferase subfamily.</text>
</comment>
<dbReference type="Pfam" id="PF07719">
    <property type="entry name" value="TPR_2"/>
    <property type="match status" value="1"/>
</dbReference>
<evidence type="ECO:0000256" key="4">
    <source>
        <dbReference type="ARBA" id="ARBA00022676"/>
    </source>
</evidence>
<gene>
    <name evidence="10" type="ORF">CDO81_05185</name>
</gene>
<dbReference type="OrthoDB" id="101857at2"/>
<evidence type="ECO:0000256" key="2">
    <source>
        <dbReference type="ARBA" id="ARBA00005386"/>
    </source>
</evidence>
<keyword evidence="6" id="KW-0677">Repeat</keyword>
<dbReference type="Proteomes" id="UP000197446">
    <property type="component" value="Unassembled WGS sequence"/>
</dbReference>
<dbReference type="Pfam" id="PF00515">
    <property type="entry name" value="TPR_1"/>
    <property type="match status" value="1"/>
</dbReference>
<evidence type="ECO:0000256" key="7">
    <source>
        <dbReference type="ARBA" id="ARBA00022803"/>
    </source>
</evidence>
<dbReference type="InterPro" id="IPR029489">
    <property type="entry name" value="OGT/SEC/SPY_C"/>
</dbReference>
<accession>A0A254ND05</accession>
<evidence type="ECO:0000256" key="3">
    <source>
        <dbReference type="ARBA" id="ARBA00011970"/>
    </source>
</evidence>
<dbReference type="SUPFAM" id="SSF53756">
    <property type="entry name" value="UDP-Glycosyltransferase/glycogen phosphorylase"/>
    <property type="match status" value="1"/>
</dbReference>
<dbReference type="Pfam" id="PF13428">
    <property type="entry name" value="TPR_14"/>
    <property type="match status" value="1"/>
</dbReference>
<evidence type="ECO:0000256" key="8">
    <source>
        <dbReference type="PROSITE-ProRule" id="PRU00339"/>
    </source>
</evidence>
<dbReference type="Pfam" id="PF13844">
    <property type="entry name" value="Glyco_transf_41"/>
    <property type="match status" value="2"/>
</dbReference>
<keyword evidence="11" id="KW-1185">Reference proteome</keyword>
<dbReference type="PANTHER" id="PTHR44998:SF1">
    <property type="entry name" value="UDP-N-ACETYLGLUCOSAMINE--PEPTIDE N-ACETYLGLUCOSAMINYLTRANSFERASE 110 KDA SUBUNIT"/>
    <property type="match status" value="1"/>
</dbReference>
<dbReference type="Gene3D" id="3.40.50.11380">
    <property type="match status" value="1"/>
</dbReference>
<dbReference type="EMBL" id="NISI01000001">
    <property type="protein sequence ID" value="OWR05836.1"/>
    <property type="molecule type" value="Genomic_DNA"/>
</dbReference>
<dbReference type="AlphaFoldDB" id="A0A254ND05"/>
<comment type="pathway">
    <text evidence="1">Protein modification; protein glycosylation.</text>
</comment>
<evidence type="ECO:0000313" key="11">
    <source>
        <dbReference type="Proteomes" id="UP000197446"/>
    </source>
</evidence>
<evidence type="ECO:0000256" key="6">
    <source>
        <dbReference type="ARBA" id="ARBA00022737"/>
    </source>
</evidence>
<dbReference type="PANTHER" id="PTHR44998">
    <property type="match status" value="1"/>
</dbReference>
<feature type="repeat" description="TPR" evidence="8">
    <location>
        <begin position="211"/>
        <end position="244"/>
    </location>
</feature>
<feature type="domain" description="O-GlcNAc transferase C-terminal" evidence="9">
    <location>
        <begin position="322"/>
        <end position="470"/>
    </location>
</feature>
<evidence type="ECO:0000259" key="9">
    <source>
        <dbReference type="Pfam" id="PF13844"/>
    </source>
</evidence>
<dbReference type="SUPFAM" id="SSF48452">
    <property type="entry name" value="TPR-like"/>
    <property type="match status" value="1"/>
</dbReference>
<keyword evidence="5" id="KW-0808">Transferase</keyword>
<reference evidence="10 11" key="1">
    <citation type="journal article" date="2007" name="Int. J. Syst. Evol. Microbiol.">
        <title>Description of Pelomonas aquatica sp. nov. and Pelomonas puraquae sp. nov., isolated from industrial and haemodialysis water.</title>
        <authorList>
            <person name="Gomila M."/>
            <person name="Bowien B."/>
            <person name="Falsen E."/>
            <person name="Moore E.R."/>
            <person name="Lalucat J."/>
        </authorList>
    </citation>
    <scope>NUCLEOTIDE SEQUENCE [LARGE SCALE GENOMIC DNA]</scope>
    <source>
        <strain evidence="10 11">CCUG 52769</strain>
    </source>
</reference>
<dbReference type="PROSITE" id="PS50293">
    <property type="entry name" value="TPR_REGION"/>
    <property type="match status" value="1"/>
</dbReference>
<dbReference type="SMART" id="SM00028">
    <property type="entry name" value="TPR"/>
    <property type="match status" value="6"/>
</dbReference>
<dbReference type="PROSITE" id="PS50005">
    <property type="entry name" value="TPR"/>
    <property type="match status" value="3"/>
</dbReference>
<dbReference type="Gene3D" id="3.40.50.2000">
    <property type="entry name" value="Glycogen Phosphorylase B"/>
    <property type="match status" value="1"/>
</dbReference>
<proteinExistence type="inferred from homology"/>
<dbReference type="EC" id="2.4.1.255" evidence="3"/>
<feature type="repeat" description="TPR" evidence="8">
    <location>
        <begin position="79"/>
        <end position="112"/>
    </location>
</feature>
<evidence type="ECO:0000313" key="10">
    <source>
        <dbReference type="EMBL" id="OWR05836.1"/>
    </source>
</evidence>
<dbReference type="InterPro" id="IPR013105">
    <property type="entry name" value="TPR_2"/>
</dbReference>
<dbReference type="UniPathway" id="UPA00378"/>
<dbReference type="InterPro" id="IPR019734">
    <property type="entry name" value="TPR_rpt"/>
</dbReference>
<organism evidence="10 11">
    <name type="scientific">Roseateles puraquae</name>
    <dbReference type="NCBI Taxonomy" id="431059"/>
    <lineage>
        <taxon>Bacteria</taxon>
        <taxon>Pseudomonadati</taxon>
        <taxon>Pseudomonadota</taxon>
        <taxon>Betaproteobacteria</taxon>
        <taxon>Burkholderiales</taxon>
        <taxon>Sphaerotilaceae</taxon>
        <taxon>Roseateles</taxon>
    </lineage>
</organism>
<dbReference type="GO" id="GO:0097363">
    <property type="term" value="F:protein O-acetylglucosaminyltransferase activity"/>
    <property type="evidence" value="ECO:0007669"/>
    <property type="project" value="UniProtKB-EC"/>
</dbReference>
<keyword evidence="4" id="KW-0328">Glycosyltransferase</keyword>
<comment type="caution">
    <text evidence="10">The sequence shown here is derived from an EMBL/GenBank/DDBJ whole genome shotgun (WGS) entry which is preliminary data.</text>
</comment>
<protein>
    <recommendedName>
        <fullName evidence="3">protein O-GlcNAc transferase</fullName>
        <ecNumber evidence="3">2.4.1.255</ecNumber>
    </recommendedName>
</protein>
<keyword evidence="7 8" id="KW-0802">TPR repeat</keyword>
<feature type="repeat" description="TPR" evidence="8">
    <location>
        <begin position="177"/>
        <end position="210"/>
    </location>
</feature>